<evidence type="ECO:0000256" key="6">
    <source>
        <dbReference type="ARBA" id="ARBA00022918"/>
    </source>
</evidence>
<feature type="domain" description="CCHC-type" evidence="10">
    <location>
        <begin position="520"/>
        <end position="535"/>
    </location>
</feature>
<evidence type="ECO:0000313" key="11">
    <source>
        <dbReference type="EMBL" id="GEU36859.1"/>
    </source>
</evidence>
<dbReference type="Pfam" id="PF17921">
    <property type="entry name" value="Integrase_H2C2"/>
    <property type="match status" value="1"/>
</dbReference>
<evidence type="ECO:0000256" key="8">
    <source>
        <dbReference type="SAM" id="Coils"/>
    </source>
</evidence>
<dbReference type="GO" id="GO:0008270">
    <property type="term" value="F:zinc ion binding"/>
    <property type="evidence" value="ECO:0007669"/>
    <property type="project" value="UniProtKB-KW"/>
</dbReference>
<gene>
    <name evidence="11" type="ORF">Tci_008837</name>
</gene>
<organism evidence="11">
    <name type="scientific">Tanacetum cinerariifolium</name>
    <name type="common">Dalmatian daisy</name>
    <name type="synonym">Chrysanthemum cinerariifolium</name>
    <dbReference type="NCBI Taxonomy" id="118510"/>
    <lineage>
        <taxon>Eukaryota</taxon>
        <taxon>Viridiplantae</taxon>
        <taxon>Streptophyta</taxon>
        <taxon>Embryophyta</taxon>
        <taxon>Tracheophyta</taxon>
        <taxon>Spermatophyta</taxon>
        <taxon>Magnoliopsida</taxon>
        <taxon>eudicotyledons</taxon>
        <taxon>Gunneridae</taxon>
        <taxon>Pentapetalae</taxon>
        <taxon>asterids</taxon>
        <taxon>campanulids</taxon>
        <taxon>Asterales</taxon>
        <taxon>Asteraceae</taxon>
        <taxon>Asteroideae</taxon>
        <taxon>Anthemideae</taxon>
        <taxon>Anthemidinae</taxon>
        <taxon>Tanacetum</taxon>
    </lineage>
</organism>
<feature type="compositionally biased region" description="Acidic residues" evidence="9">
    <location>
        <begin position="103"/>
        <end position="140"/>
    </location>
</feature>
<keyword evidence="8" id="KW-0175">Coiled coil</keyword>
<dbReference type="SMART" id="SM00343">
    <property type="entry name" value="ZnF_C2HC"/>
    <property type="match status" value="1"/>
</dbReference>
<dbReference type="Gene3D" id="4.10.60.10">
    <property type="entry name" value="Zinc finger, CCHC-type"/>
    <property type="match status" value="1"/>
</dbReference>
<evidence type="ECO:0000256" key="4">
    <source>
        <dbReference type="ARBA" id="ARBA00022759"/>
    </source>
</evidence>
<accession>A0A6L2JJE0</accession>
<dbReference type="GO" id="GO:0003964">
    <property type="term" value="F:RNA-directed DNA polymerase activity"/>
    <property type="evidence" value="ECO:0007669"/>
    <property type="project" value="UniProtKB-KW"/>
</dbReference>
<reference evidence="11" key="1">
    <citation type="journal article" date="2019" name="Sci. Rep.">
        <title>Draft genome of Tanacetum cinerariifolium, the natural source of mosquito coil.</title>
        <authorList>
            <person name="Yamashiro T."/>
            <person name="Shiraishi A."/>
            <person name="Satake H."/>
            <person name="Nakayama K."/>
        </authorList>
    </citation>
    <scope>NUCLEOTIDE SEQUENCE</scope>
</reference>
<feature type="compositionally biased region" description="Basic and acidic residues" evidence="9">
    <location>
        <begin position="424"/>
        <end position="436"/>
    </location>
</feature>
<dbReference type="InterPro" id="IPR021109">
    <property type="entry name" value="Peptidase_aspartic_dom_sf"/>
</dbReference>
<dbReference type="SUPFAM" id="SSF56672">
    <property type="entry name" value="DNA/RNA polymerases"/>
    <property type="match status" value="1"/>
</dbReference>
<keyword evidence="5" id="KW-0378">Hydrolase</keyword>
<dbReference type="GO" id="GO:0016787">
    <property type="term" value="F:hydrolase activity"/>
    <property type="evidence" value="ECO:0007669"/>
    <property type="project" value="UniProtKB-KW"/>
</dbReference>
<dbReference type="Pfam" id="PF17917">
    <property type="entry name" value="RT_RNaseH"/>
    <property type="match status" value="1"/>
</dbReference>
<evidence type="ECO:0000256" key="2">
    <source>
        <dbReference type="ARBA" id="ARBA00022695"/>
    </source>
</evidence>
<dbReference type="CDD" id="cd09274">
    <property type="entry name" value="RNase_HI_RT_Ty3"/>
    <property type="match status" value="1"/>
</dbReference>
<dbReference type="InterPro" id="IPR036875">
    <property type="entry name" value="Znf_CCHC_sf"/>
</dbReference>
<dbReference type="SUPFAM" id="SSF50630">
    <property type="entry name" value="Acid proteases"/>
    <property type="match status" value="1"/>
</dbReference>
<keyword evidence="4" id="KW-0255">Endonuclease</keyword>
<protein>
    <submittedName>
        <fullName evidence="11">Putative reverse transcriptase domain-containing protein</fullName>
    </submittedName>
</protein>
<dbReference type="PROSITE" id="PS50158">
    <property type="entry name" value="ZF_CCHC"/>
    <property type="match status" value="1"/>
</dbReference>
<feature type="compositionally biased region" description="Pro residues" evidence="9">
    <location>
        <begin position="179"/>
        <end position="200"/>
    </location>
</feature>
<dbReference type="Gene3D" id="1.10.340.70">
    <property type="match status" value="1"/>
</dbReference>
<evidence type="ECO:0000256" key="3">
    <source>
        <dbReference type="ARBA" id="ARBA00022722"/>
    </source>
</evidence>
<evidence type="ECO:0000259" key="10">
    <source>
        <dbReference type="PROSITE" id="PS50158"/>
    </source>
</evidence>
<dbReference type="EMBL" id="BKCJ010000858">
    <property type="protein sequence ID" value="GEU36859.1"/>
    <property type="molecule type" value="Genomic_DNA"/>
</dbReference>
<evidence type="ECO:0000256" key="7">
    <source>
        <dbReference type="PROSITE-ProRule" id="PRU00047"/>
    </source>
</evidence>
<dbReference type="InterPro" id="IPR043502">
    <property type="entry name" value="DNA/RNA_pol_sf"/>
</dbReference>
<evidence type="ECO:0000256" key="9">
    <source>
        <dbReference type="SAM" id="MobiDB-lite"/>
    </source>
</evidence>
<feature type="coiled-coil region" evidence="8">
    <location>
        <begin position="289"/>
        <end position="316"/>
    </location>
</feature>
<dbReference type="AlphaFoldDB" id="A0A6L2JJE0"/>
<dbReference type="InterPro" id="IPR041373">
    <property type="entry name" value="RT_RNaseH"/>
</dbReference>
<dbReference type="InterPro" id="IPR036397">
    <property type="entry name" value="RNaseH_sf"/>
</dbReference>
<dbReference type="Gene3D" id="3.30.420.10">
    <property type="entry name" value="Ribonuclease H-like superfamily/Ribonuclease H"/>
    <property type="match status" value="1"/>
</dbReference>
<dbReference type="GO" id="GO:0003676">
    <property type="term" value="F:nucleic acid binding"/>
    <property type="evidence" value="ECO:0007669"/>
    <property type="project" value="InterPro"/>
</dbReference>
<dbReference type="SUPFAM" id="SSF53098">
    <property type="entry name" value="Ribonuclease H-like"/>
    <property type="match status" value="1"/>
</dbReference>
<keyword evidence="2" id="KW-0548">Nucleotidyltransferase</keyword>
<sequence>MTDSGHSTVSYTSISSLERSWDIPDVDPYEEATLHAIKHVAPPLSRAYLPDPIELDEHVPVYVLELEYPEYLEPSANDIVVEDQPHADDAVPTALSPGYINDLDPEEDPEEEKNADYANEPEEEDPEEEDPEEKESDDNAASEKEPSEGSDDTEPSEEDETTVTPPPSRLHGRGYLSIPSPPLPVPSPPPIPSSPLPPPVLVETQAPEQDVAAALLILPSTTRMSERELLLLDHPMIFMVLWILLRKRGLAMRQRPAREIVRGFIHTLGMLSVIVPVSEARNESLEAHNRSLVTRIETIETRMTEMEDQFQDTKVRAVSHVMLTHVLETRAQIHTMEDAGHDVAYVITWETLKKKLTDKYCLKELALMCTKFLADETKKVDKYISGLLDNIHRNVMSAKPKTFDKAIELANDLIDQKLRTYAERKNENKRKADDSSRNNQQQEPNKKQNVARAYTAGPSENKAYTRNQPLCTRCNYHHSRQCEPKCNNCKKYGHATHDYWVNVNNNNNNNNNRVQNTGTCFECGEPRHFKKICPKLKNNGNANGNGGAQGKVYVLGGGDYNLESNIVTCTCLLNNRYALILFDTSADRSFVSTAFSALLNIAPTALDNHYDVELADGKIIGVNTILRGCTLDFLNHPFNIDLMPVPLGRFDVIIGKDRLKEYHAVIIYDEKIVRVSFRNETLIFQGKRNDQEAEEKLEGKQLEDVPIVRDFPKVFPEDFLGSLPARQVEFQIDLVQGDALVARATYRLAPSEMKELARHYLYGTRCTVFTDHKSLQHILDQKELNMRQRCWLEFLSDYDCDIHYHPGKANVVADALSRKEWSRPLRVQALVMKLCLNLPKKILEAQTKALKPENLSAEDVEGMIKKDLLNEKLEPCTDGTLCLNNKSWVPRFGDLRALIMHESHKLKYSIHPSSEKIYHDLKQLYWWPNIKADIATYVGKCLTCSKVKVEHQKPFGLLVQPEILKWKWEKITMDFITKLPKTTNGYDTIWVIVDGVTKTAHFLPIRENDPIEKLMRLYMKKDRYLPLEEFSYNNSYHASINATPFEELYGRKCRSPVCWAKNGDVQLTGPEIVHETTKKIVQIKSRIQAARDWQKSYADLKRNPMDFQVGDRVMLKPYVDDKLHFVEEPMEIMDHEIKQLKRSRIPIIKVRWNSKRGPEFTWEREDQFKKTYPHLFTNTVSSLSN</sequence>
<dbReference type="InterPro" id="IPR041588">
    <property type="entry name" value="Integrase_H2C2"/>
</dbReference>
<keyword evidence="7" id="KW-0863">Zinc-finger</keyword>
<comment type="caution">
    <text evidence="11">The sequence shown here is derived from an EMBL/GenBank/DDBJ whole genome shotgun (WGS) entry which is preliminary data.</text>
</comment>
<keyword evidence="3" id="KW-0540">Nuclease</keyword>
<dbReference type="InterPro" id="IPR001878">
    <property type="entry name" value="Znf_CCHC"/>
</dbReference>
<keyword evidence="6 11" id="KW-0695">RNA-directed DNA polymerase</keyword>
<dbReference type="InterPro" id="IPR012337">
    <property type="entry name" value="RNaseH-like_sf"/>
</dbReference>
<dbReference type="CDD" id="cd00303">
    <property type="entry name" value="retropepsin_like"/>
    <property type="match status" value="1"/>
</dbReference>
<dbReference type="Gene3D" id="2.40.70.10">
    <property type="entry name" value="Acid Proteases"/>
    <property type="match status" value="1"/>
</dbReference>
<evidence type="ECO:0000256" key="5">
    <source>
        <dbReference type="ARBA" id="ARBA00022801"/>
    </source>
</evidence>
<dbReference type="PANTHER" id="PTHR45835:SF103">
    <property type="entry name" value="RNA-DIRECTED DNA POLYMERASE"/>
    <property type="match status" value="1"/>
</dbReference>
<dbReference type="PANTHER" id="PTHR45835">
    <property type="entry name" value="YALI0A06105P"/>
    <property type="match status" value="1"/>
</dbReference>
<name>A0A6L2JJE0_TANCI</name>
<feature type="region of interest" description="Disordered" evidence="9">
    <location>
        <begin position="424"/>
        <end position="462"/>
    </location>
</feature>
<keyword evidence="1" id="KW-0808">Transferase</keyword>
<dbReference type="GO" id="GO:0004519">
    <property type="term" value="F:endonuclease activity"/>
    <property type="evidence" value="ECO:0007669"/>
    <property type="project" value="UniProtKB-KW"/>
</dbReference>
<keyword evidence="7" id="KW-0862">Zinc</keyword>
<feature type="compositionally biased region" description="Acidic residues" evidence="9">
    <location>
        <begin position="148"/>
        <end position="161"/>
    </location>
</feature>
<keyword evidence="7" id="KW-0479">Metal-binding</keyword>
<dbReference type="Pfam" id="PF08284">
    <property type="entry name" value="RVP_2"/>
    <property type="match status" value="1"/>
</dbReference>
<feature type="region of interest" description="Disordered" evidence="9">
    <location>
        <begin position="89"/>
        <end position="201"/>
    </location>
</feature>
<evidence type="ECO:0000256" key="1">
    <source>
        <dbReference type="ARBA" id="ARBA00022679"/>
    </source>
</evidence>
<dbReference type="SUPFAM" id="SSF57756">
    <property type="entry name" value="Retrovirus zinc finger-like domains"/>
    <property type="match status" value="1"/>
</dbReference>
<proteinExistence type="predicted"/>